<evidence type="ECO:0000256" key="1">
    <source>
        <dbReference type="ARBA" id="ARBA00022741"/>
    </source>
</evidence>
<evidence type="ECO:0000313" key="4">
    <source>
        <dbReference type="EMBL" id="KAK1383446.1"/>
    </source>
</evidence>
<gene>
    <name evidence="4" type="ORF">POM88_021181</name>
</gene>
<dbReference type="PANTHER" id="PTHR27005">
    <property type="entry name" value="WALL-ASSOCIATED RECEPTOR KINASE-LIKE 21"/>
    <property type="match status" value="1"/>
</dbReference>
<sequence>MERTIDSVPVLLEWVIGNQTCDDAQKSNGVVQSSPHIFKAGELEKATNNYAANKIVGRGGYDTVYRGVLPDLRVVANKKSKMDKSQVEQFNNELVILTQINHRHVVKLLGCCLETEVPLLVNEYVSNGTLFQHIHNSRGVTWLSK</sequence>
<keyword evidence="4" id="KW-0808">Transferase</keyword>
<dbReference type="Proteomes" id="UP001237642">
    <property type="component" value="Unassembled WGS sequence"/>
</dbReference>
<accession>A0AAD8MS84</accession>
<dbReference type="EMBL" id="JAUIZM010000005">
    <property type="protein sequence ID" value="KAK1383446.1"/>
    <property type="molecule type" value="Genomic_DNA"/>
</dbReference>
<evidence type="ECO:0000313" key="5">
    <source>
        <dbReference type="Proteomes" id="UP001237642"/>
    </source>
</evidence>
<dbReference type="InterPro" id="IPR000719">
    <property type="entry name" value="Prot_kinase_dom"/>
</dbReference>
<reference evidence="4" key="1">
    <citation type="submission" date="2023-02" db="EMBL/GenBank/DDBJ databases">
        <title>Genome of toxic invasive species Heracleum sosnowskyi carries increased number of genes despite the absence of recent whole-genome duplications.</title>
        <authorList>
            <person name="Schelkunov M."/>
            <person name="Shtratnikova V."/>
            <person name="Makarenko M."/>
            <person name="Klepikova A."/>
            <person name="Omelchenko D."/>
            <person name="Novikova G."/>
            <person name="Obukhova E."/>
            <person name="Bogdanov V."/>
            <person name="Penin A."/>
            <person name="Logacheva M."/>
        </authorList>
    </citation>
    <scope>NUCLEOTIDE SEQUENCE</scope>
    <source>
        <strain evidence="4">Hsosn_3</strain>
        <tissue evidence="4">Leaf</tissue>
    </source>
</reference>
<keyword evidence="2" id="KW-0067">ATP-binding</keyword>
<keyword evidence="5" id="KW-1185">Reference proteome</keyword>
<dbReference type="PROSITE" id="PS50011">
    <property type="entry name" value="PROTEIN_KINASE_DOM"/>
    <property type="match status" value="1"/>
</dbReference>
<evidence type="ECO:0000259" key="3">
    <source>
        <dbReference type="PROSITE" id="PS50011"/>
    </source>
</evidence>
<keyword evidence="4" id="KW-0675">Receptor</keyword>
<comment type="caution">
    <text evidence="4">The sequence shown here is derived from an EMBL/GenBank/DDBJ whole genome shotgun (WGS) entry which is preliminary data.</text>
</comment>
<evidence type="ECO:0000256" key="2">
    <source>
        <dbReference type="ARBA" id="ARBA00022840"/>
    </source>
</evidence>
<dbReference type="GO" id="GO:0004674">
    <property type="term" value="F:protein serine/threonine kinase activity"/>
    <property type="evidence" value="ECO:0007669"/>
    <property type="project" value="TreeGrafter"/>
</dbReference>
<dbReference type="PANTHER" id="PTHR27005:SF283">
    <property type="entry name" value="OS02G0633066 PROTEIN"/>
    <property type="match status" value="1"/>
</dbReference>
<dbReference type="InterPro" id="IPR001245">
    <property type="entry name" value="Ser-Thr/Tyr_kinase_cat_dom"/>
</dbReference>
<dbReference type="GO" id="GO:0007166">
    <property type="term" value="P:cell surface receptor signaling pathway"/>
    <property type="evidence" value="ECO:0007669"/>
    <property type="project" value="InterPro"/>
</dbReference>
<dbReference type="AlphaFoldDB" id="A0AAD8MS84"/>
<dbReference type="Pfam" id="PF07714">
    <property type="entry name" value="PK_Tyr_Ser-Thr"/>
    <property type="match status" value="1"/>
</dbReference>
<dbReference type="InterPro" id="IPR011009">
    <property type="entry name" value="Kinase-like_dom_sf"/>
</dbReference>
<dbReference type="SUPFAM" id="SSF56112">
    <property type="entry name" value="Protein kinase-like (PK-like)"/>
    <property type="match status" value="1"/>
</dbReference>
<reference evidence="4" key="2">
    <citation type="submission" date="2023-05" db="EMBL/GenBank/DDBJ databases">
        <authorList>
            <person name="Schelkunov M.I."/>
        </authorList>
    </citation>
    <scope>NUCLEOTIDE SEQUENCE</scope>
    <source>
        <strain evidence="4">Hsosn_3</strain>
        <tissue evidence="4">Leaf</tissue>
    </source>
</reference>
<keyword evidence="4" id="KW-0418">Kinase</keyword>
<feature type="domain" description="Protein kinase" evidence="3">
    <location>
        <begin position="50"/>
        <end position="145"/>
    </location>
</feature>
<name>A0AAD8MS84_9APIA</name>
<dbReference type="GO" id="GO:0005886">
    <property type="term" value="C:plasma membrane"/>
    <property type="evidence" value="ECO:0007669"/>
    <property type="project" value="TreeGrafter"/>
</dbReference>
<dbReference type="Gene3D" id="3.30.200.20">
    <property type="entry name" value="Phosphorylase Kinase, domain 1"/>
    <property type="match status" value="1"/>
</dbReference>
<organism evidence="4 5">
    <name type="scientific">Heracleum sosnowskyi</name>
    <dbReference type="NCBI Taxonomy" id="360622"/>
    <lineage>
        <taxon>Eukaryota</taxon>
        <taxon>Viridiplantae</taxon>
        <taxon>Streptophyta</taxon>
        <taxon>Embryophyta</taxon>
        <taxon>Tracheophyta</taxon>
        <taxon>Spermatophyta</taxon>
        <taxon>Magnoliopsida</taxon>
        <taxon>eudicotyledons</taxon>
        <taxon>Gunneridae</taxon>
        <taxon>Pentapetalae</taxon>
        <taxon>asterids</taxon>
        <taxon>campanulids</taxon>
        <taxon>Apiales</taxon>
        <taxon>Apiaceae</taxon>
        <taxon>Apioideae</taxon>
        <taxon>apioid superclade</taxon>
        <taxon>Tordylieae</taxon>
        <taxon>Tordyliinae</taxon>
        <taxon>Heracleum</taxon>
    </lineage>
</organism>
<dbReference type="InterPro" id="IPR045274">
    <property type="entry name" value="WAK-like"/>
</dbReference>
<protein>
    <submittedName>
        <fullName evidence="4">Wall-associated receptor kinase-like 16</fullName>
    </submittedName>
</protein>
<proteinExistence type="predicted"/>
<keyword evidence="1" id="KW-0547">Nucleotide-binding</keyword>
<dbReference type="GO" id="GO:0005524">
    <property type="term" value="F:ATP binding"/>
    <property type="evidence" value="ECO:0007669"/>
    <property type="project" value="UniProtKB-KW"/>
</dbReference>
<dbReference type="FunFam" id="3.30.200.20:FF:001380">
    <property type="entry name" value="Protein kinase superfamily protein"/>
    <property type="match status" value="1"/>
</dbReference>